<evidence type="ECO:0008006" key="3">
    <source>
        <dbReference type="Google" id="ProtNLM"/>
    </source>
</evidence>
<organism evidence="1 2">
    <name type="scientific">Parelaphostrongylus tenuis</name>
    <name type="common">Meningeal worm</name>
    <dbReference type="NCBI Taxonomy" id="148309"/>
    <lineage>
        <taxon>Eukaryota</taxon>
        <taxon>Metazoa</taxon>
        <taxon>Ecdysozoa</taxon>
        <taxon>Nematoda</taxon>
        <taxon>Chromadorea</taxon>
        <taxon>Rhabditida</taxon>
        <taxon>Rhabditina</taxon>
        <taxon>Rhabditomorpha</taxon>
        <taxon>Strongyloidea</taxon>
        <taxon>Metastrongylidae</taxon>
        <taxon>Parelaphostrongylus</taxon>
    </lineage>
</organism>
<name>A0AAD5MDK4_PARTN</name>
<evidence type="ECO:0000313" key="1">
    <source>
        <dbReference type="EMBL" id="KAJ1356657.1"/>
    </source>
</evidence>
<dbReference type="Proteomes" id="UP001196413">
    <property type="component" value="Unassembled WGS sequence"/>
</dbReference>
<proteinExistence type="predicted"/>
<sequence length="133" mass="15923">MQLEDFTFFMDDVEWWSEKSLRILGGTQAKFQLRHNFQTAFHNISRGKGRQVVGRATAHEWFAEFRNGDVDLADQLRSRDRLKLIKKQSLKRLKKIRLCQPVIWSMIFQCSNEQMRKPERWQNCIQVDGECFN</sequence>
<dbReference type="EMBL" id="JAHQIW010002863">
    <property type="protein sequence ID" value="KAJ1356657.1"/>
    <property type="molecule type" value="Genomic_DNA"/>
</dbReference>
<keyword evidence="2" id="KW-1185">Reference proteome</keyword>
<gene>
    <name evidence="1" type="ORF">KIN20_014395</name>
</gene>
<accession>A0AAD5MDK4</accession>
<protein>
    <recommendedName>
        <fullName evidence="3">HTH_48 domain-containing protein</fullName>
    </recommendedName>
</protein>
<dbReference type="AlphaFoldDB" id="A0AAD5MDK4"/>
<evidence type="ECO:0000313" key="2">
    <source>
        <dbReference type="Proteomes" id="UP001196413"/>
    </source>
</evidence>
<reference evidence="1" key="1">
    <citation type="submission" date="2021-06" db="EMBL/GenBank/DDBJ databases">
        <title>Parelaphostrongylus tenuis whole genome reference sequence.</title>
        <authorList>
            <person name="Garwood T.J."/>
            <person name="Larsen P.A."/>
            <person name="Fountain-Jones N.M."/>
            <person name="Garbe J.R."/>
            <person name="Macchietto M.G."/>
            <person name="Kania S.A."/>
            <person name="Gerhold R.W."/>
            <person name="Richards J.E."/>
            <person name="Wolf T.M."/>
        </authorList>
    </citation>
    <scope>NUCLEOTIDE SEQUENCE</scope>
    <source>
        <strain evidence="1">MNPRO001-30</strain>
        <tissue evidence="1">Meninges</tissue>
    </source>
</reference>
<comment type="caution">
    <text evidence="1">The sequence shown here is derived from an EMBL/GenBank/DDBJ whole genome shotgun (WGS) entry which is preliminary data.</text>
</comment>